<feature type="signal peptide" evidence="1">
    <location>
        <begin position="1"/>
        <end position="29"/>
    </location>
</feature>
<dbReference type="AlphaFoldDB" id="A0A2P4UIB6"/>
<gene>
    <name evidence="2" type="ORF">BTM25_34470</name>
</gene>
<feature type="chain" id="PRO_5015130324" evidence="1">
    <location>
        <begin position="30"/>
        <end position="171"/>
    </location>
</feature>
<evidence type="ECO:0000313" key="3">
    <source>
        <dbReference type="Proteomes" id="UP000242367"/>
    </source>
</evidence>
<comment type="caution">
    <text evidence="2">The sequence shown here is derived from an EMBL/GenBank/DDBJ whole genome shotgun (WGS) entry which is preliminary data.</text>
</comment>
<dbReference type="EMBL" id="MTBP01000002">
    <property type="protein sequence ID" value="POM24809.1"/>
    <property type="molecule type" value="Genomic_DNA"/>
</dbReference>
<protein>
    <submittedName>
        <fullName evidence="2">Uncharacterized protein</fullName>
    </submittedName>
</protein>
<name>A0A2P4UIB6_9ACTN</name>
<dbReference type="RefSeq" id="WP_103563894.1">
    <property type="nucleotide sequence ID" value="NZ_MTBP01000002.1"/>
</dbReference>
<reference evidence="2 3" key="1">
    <citation type="journal article" date="2017" name="Chemistry">
        <title>Isolation, Biosynthesis and Chemical Modifications of Rubterolones A-F: Rare Tropolone Alkaloids from Actinomadura sp. 5-2.</title>
        <authorList>
            <person name="Guo H."/>
            <person name="Benndorf R."/>
            <person name="Leichnitz D."/>
            <person name="Klassen J.L."/>
            <person name="Vollmers J."/>
            <person name="Gorls H."/>
            <person name="Steinacker M."/>
            <person name="Weigel C."/>
            <person name="Dahse H.M."/>
            <person name="Kaster A.K."/>
            <person name="de Beer Z.W."/>
            <person name="Poulsen M."/>
            <person name="Beemelmanns C."/>
        </authorList>
    </citation>
    <scope>NUCLEOTIDE SEQUENCE [LARGE SCALE GENOMIC DNA]</scope>
    <source>
        <strain evidence="2 3">5-2</strain>
    </source>
</reference>
<evidence type="ECO:0000256" key="1">
    <source>
        <dbReference type="SAM" id="SignalP"/>
    </source>
</evidence>
<sequence length="171" mass="18266" precursor="true">MRTKIIKAAIGFSAAAVVAGIGLAAPAQAAPQKGQHCVTVIGKAAKGKMSPVVSKTCADGKDAPSLKAAAASSTLLMVAYENTVGNGGAQMEIRGNAGPCDIDGYRYRFTGYMANRTSAFQTYSYCNLVTGYDLINYSGDRMTWRNGLPTMYVDYVGAMNDRIESLWIRRE</sequence>
<evidence type="ECO:0000313" key="2">
    <source>
        <dbReference type="EMBL" id="POM24809.1"/>
    </source>
</evidence>
<keyword evidence="3" id="KW-1185">Reference proteome</keyword>
<dbReference type="Proteomes" id="UP000242367">
    <property type="component" value="Unassembled WGS sequence"/>
</dbReference>
<organism evidence="2 3">
    <name type="scientific">Actinomadura rubteroloni</name>
    <dbReference type="NCBI Taxonomy" id="1926885"/>
    <lineage>
        <taxon>Bacteria</taxon>
        <taxon>Bacillati</taxon>
        <taxon>Actinomycetota</taxon>
        <taxon>Actinomycetes</taxon>
        <taxon>Streptosporangiales</taxon>
        <taxon>Thermomonosporaceae</taxon>
        <taxon>Actinomadura</taxon>
    </lineage>
</organism>
<proteinExistence type="predicted"/>
<keyword evidence="1" id="KW-0732">Signal</keyword>
<accession>A0A2P4UIB6</accession>